<evidence type="ECO:0000313" key="1">
    <source>
        <dbReference type="EMBL" id="WPB83713.1"/>
    </source>
</evidence>
<dbReference type="EMBL" id="CP137852">
    <property type="protein sequence ID" value="WPB83713.1"/>
    <property type="molecule type" value="Genomic_DNA"/>
</dbReference>
<evidence type="ECO:0000313" key="2">
    <source>
        <dbReference type="Proteomes" id="UP001305521"/>
    </source>
</evidence>
<name>A0ABZ0PDD5_9PROT</name>
<protein>
    <submittedName>
        <fullName evidence="1">Uncharacterized protein</fullName>
    </submittedName>
</protein>
<dbReference type="Proteomes" id="UP001305521">
    <property type="component" value="Chromosome"/>
</dbReference>
<sequence>MACPYAAHAPASVEGAAVWTAGTTCATATMTGLDLDMPAALSTAREMGASGWAAAELLLALRTGLAAGSAARRTDPPGP</sequence>
<proteinExistence type="predicted"/>
<accession>A0ABZ0PDD5</accession>
<dbReference type="RefSeq" id="WP_318647670.1">
    <property type="nucleotide sequence ID" value="NZ_CP137852.1"/>
</dbReference>
<organism evidence="1 2">
    <name type="scientific">Sediminicoccus rosea</name>
    <dbReference type="NCBI Taxonomy" id="1225128"/>
    <lineage>
        <taxon>Bacteria</taxon>
        <taxon>Pseudomonadati</taxon>
        <taxon>Pseudomonadota</taxon>
        <taxon>Alphaproteobacteria</taxon>
        <taxon>Acetobacterales</taxon>
        <taxon>Roseomonadaceae</taxon>
        <taxon>Sediminicoccus</taxon>
    </lineage>
</organism>
<keyword evidence="2" id="KW-1185">Reference proteome</keyword>
<gene>
    <name evidence="1" type="ORF">R9Z33_16550</name>
</gene>
<reference evidence="1 2" key="1">
    <citation type="submission" date="2023-11" db="EMBL/GenBank/DDBJ databases">
        <title>Arctic aerobic anoxygenic photoheterotroph Sediminicoccus rosea KRV36 adapts its photosynthesis to long days of polar summer.</title>
        <authorList>
            <person name="Tomasch J."/>
            <person name="Kopejtka K."/>
            <person name="Bily T."/>
            <person name="Gardiner A.T."/>
            <person name="Gardian Z."/>
            <person name="Shivaramu S."/>
            <person name="Koblizek M."/>
            <person name="Engelhardt F."/>
            <person name="Kaftan D."/>
        </authorList>
    </citation>
    <scope>NUCLEOTIDE SEQUENCE [LARGE SCALE GENOMIC DNA]</scope>
    <source>
        <strain evidence="1 2">R-30</strain>
    </source>
</reference>